<organism evidence="1 2">
    <name type="scientific">Novosphingobium pentaromativorans</name>
    <dbReference type="NCBI Taxonomy" id="205844"/>
    <lineage>
        <taxon>Bacteria</taxon>
        <taxon>Pseudomonadati</taxon>
        <taxon>Pseudomonadota</taxon>
        <taxon>Alphaproteobacteria</taxon>
        <taxon>Sphingomonadales</taxon>
        <taxon>Sphingomonadaceae</taxon>
        <taxon>Novosphingobium</taxon>
    </lineage>
</organism>
<name>A0A2W5NAG8_9SPHN</name>
<comment type="caution">
    <text evidence="1">The sequence shown here is derived from an EMBL/GenBank/DDBJ whole genome shotgun (WGS) entry which is preliminary data.</text>
</comment>
<dbReference type="AlphaFoldDB" id="A0A2W5NAG8"/>
<accession>A0A2W5NAG8</accession>
<evidence type="ECO:0000313" key="1">
    <source>
        <dbReference type="EMBL" id="PZQ49558.1"/>
    </source>
</evidence>
<gene>
    <name evidence="1" type="ORF">DI555_23830</name>
</gene>
<evidence type="ECO:0000313" key="2">
    <source>
        <dbReference type="Proteomes" id="UP000249082"/>
    </source>
</evidence>
<reference evidence="1 2" key="1">
    <citation type="submission" date="2017-08" db="EMBL/GenBank/DDBJ databases">
        <title>Infants hospitalized years apart are colonized by the same room-sourced microbial strains.</title>
        <authorList>
            <person name="Brooks B."/>
            <person name="Olm M.R."/>
            <person name="Firek B.A."/>
            <person name="Baker R."/>
            <person name="Thomas B.C."/>
            <person name="Morowitz M.J."/>
            <person name="Banfield J.F."/>
        </authorList>
    </citation>
    <scope>NUCLEOTIDE SEQUENCE [LARGE SCALE GENOMIC DNA]</scope>
    <source>
        <strain evidence="1">S2_005_002_R2_33</strain>
    </source>
</reference>
<dbReference type="Proteomes" id="UP000249082">
    <property type="component" value="Unassembled WGS sequence"/>
</dbReference>
<proteinExistence type="predicted"/>
<protein>
    <submittedName>
        <fullName evidence="1">Uncharacterized protein</fullName>
    </submittedName>
</protein>
<sequence>MFLDATRKAYVDGQILPIAELVKVLTPEQLAYVNATALDSVDTSRSTYVWLPLSFDGDRPYIEWKDEWSISDYE</sequence>
<dbReference type="EMBL" id="QFPX01000060">
    <property type="protein sequence ID" value="PZQ49558.1"/>
    <property type="molecule type" value="Genomic_DNA"/>
</dbReference>